<dbReference type="InterPro" id="IPR019201">
    <property type="entry name" value="DUF2065"/>
</dbReference>
<keyword evidence="1" id="KW-1133">Transmembrane helix</keyword>
<name>A0A6B0Y3T8_9RHOB</name>
<evidence type="ECO:0000313" key="2">
    <source>
        <dbReference type="EMBL" id="MXY34762.1"/>
    </source>
</evidence>
<dbReference type="EMBL" id="VXRY01000485">
    <property type="protein sequence ID" value="MXY34762.1"/>
    <property type="molecule type" value="Genomic_DNA"/>
</dbReference>
<dbReference type="Pfam" id="PF09838">
    <property type="entry name" value="DUF2065"/>
    <property type="match status" value="1"/>
</dbReference>
<gene>
    <name evidence="2" type="ORF">F4Y60_11885</name>
</gene>
<keyword evidence="1" id="KW-0472">Membrane</keyword>
<sequence length="61" mass="6507">MELALLGIGLVLVIEGLVLALLPNRLDELVRAIASWPLETRRACGLGALAVGVFLVWLARA</sequence>
<evidence type="ECO:0000256" key="1">
    <source>
        <dbReference type="SAM" id="Phobius"/>
    </source>
</evidence>
<protein>
    <submittedName>
        <fullName evidence="2">DUF2065 domain-containing protein</fullName>
    </submittedName>
</protein>
<organism evidence="2">
    <name type="scientific">Boseongicola sp. SB0664_bin_43</name>
    <dbReference type="NCBI Taxonomy" id="2604844"/>
    <lineage>
        <taxon>Bacteria</taxon>
        <taxon>Pseudomonadati</taxon>
        <taxon>Pseudomonadota</taxon>
        <taxon>Alphaproteobacteria</taxon>
        <taxon>Rhodobacterales</taxon>
        <taxon>Paracoccaceae</taxon>
        <taxon>Boseongicola</taxon>
    </lineage>
</organism>
<dbReference type="AlphaFoldDB" id="A0A6B0Y3T8"/>
<comment type="caution">
    <text evidence="2">The sequence shown here is derived from an EMBL/GenBank/DDBJ whole genome shotgun (WGS) entry which is preliminary data.</text>
</comment>
<keyword evidence="1" id="KW-0812">Transmembrane</keyword>
<reference evidence="2" key="1">
    <citation type="submission" date="2019-09" db="EMBL/GenBank/DDBJ databases">
        <title>Characterisation of the sponge microbiome using genome-centric metagenomics.</title>
        <authorList>
            <person name="Engelberts J.P."/>
            <person name="Robbins S.J."/>
            <person name="De Goeij J.M."/>
            <person name="Aranda M."/>
            <person name="Bell S.C."/>
            <person name="Webster N.S."/>
        </authorList>
    </citation>
    <scope>NUCLEOTIDE SEQUENCE</scope>
    <source>
        <strain evidence="2">SB0664_bin_43</strain>
    </source>
</reference>
<proteinExistence type="predicted"/>
<accession>A0A6B0Y3T8</accession>
<feature type="transmembrane region" description="Helical" evidence="1">
    <location>
        <begin position="40"/>
        <end position="59"/>
    </location>
</feature>